<evidence type="ECO:0000313" key="2">
    <source>
        <dbReference type="EMBL" id="KAK4815943.1"/>
    </source>
</evidence>
<sequence length="378" mass="44252">MLGGYQGEEISTSLSTSPPQEAVESNESCCQPPRLEGERYENSQAMMNPEYFAIHMSQRSRVKNAFAISEFIHPLQEASMSIQPFQKLRQGRFRLDVRKNFFTEGVLKHWSRLPRELVESPSLEELKKHADVALQDMNPMEECPEEQRCPGQLEDLQRQPPQNTRAVHSDIWKVKQKVNTDEKGTHRRKVGPKQISKVQIKNVANCILGCIKRSVVSRLREVILPLYSALLRPHLEYSVQLWGPQHKTDMDLLNRVQRRATKMIRGLEHLSYEDRLRDLGFFSLEKRRLWGDLITAFHYLKGTYREDGEGLFIRECSDRTKANGFKLKEGRFTLDIRKKFFTMWWVMRHWNRLPREAVDAPSLEVFKVRLDEALSNMI</sequence>
<evidence type="ECO:0008006" key="4">
    <source>
        <dbReference type="Google" id="ProtNLM"/>
    </source>
</evidence>
<feature type="compositionally biased region" description="Polar residues" evidence="1">
    <location>
        <begin position="9"/>
        <end position="29"/>
    </location>
</feature>
<gene>
    <name evidence="2" type="ORF">QYF61_010200</name>
</gene>
<name>A0AAN7S2D3_MYCAM</name>
<reference evidence="2 3" key="1">
    <citation type="journal article" date="2023" name="J. Hered.">
        <title>Chromosome-level genome of the wood stork (Mycteria americana) provides insight into avian chromosome evolution.</title>
        <authorList>
            <person name="Flamio R. Jr."/>
            <person name="Ramstad K.M."/>
        </authorList>
    </citation>
    <scope>NUCLEOTIDE SEQUENCE [LARGE SCALE GENOMIC DNA]</scope>
    <source>
        <strain evidence="2">JAX WOST 10</strain>
    </source>
</reference>
<evidence type="ECO:0000256" key="1">
    <source>
        <dbReference type="SAM" id="MobiDB-lite"/>
    </source>
</evidence>
<protein>
    <recommendedName>
        <fullName evidence="4">Reverse transcriptase</fullName>
    </recommendedName>
</protein>
<dbReference type="EMBL" id="JAUNZN010000009">
    <property type="protein sequence ID" value="KAK4815943.1"/>
    <property type="molecule type" value="Genomic_DNA"/>
</dbReference>
<evidence type="ECO:0000313" key="3">
    <source>
        <dbReference type="Proteomes" id="UP001333110"/>
    </source>
</evidence>
<dbReference type="AlphaFoldDB" id="A0AAN7S2D3"/>
<dbReference type="PANTHER" id="PTHR33332">
    <property type="entry name" value="REVERSE TRANSCRIPTASE DOMAIN-CONTAINING PROTEIN"/>
    <property type="match status" value="1"/>
</dbReference>
<organism evidence="2 3">
    <name type="scientific">Mycteria americana</name>
    <name type="common">Wood stork</name>
    <dbReference type="NCBI Taxonomy" id="33587"/>
    <lineage>
        <taxon>Eukaryota</taxon>
        <taxon>Metazoa</taxon>
        <taxon>Chordata</taxon>
        <taxon>Craniata</taxon>
        <taxon>Vertebrata</taxon>
        <taxon>Euteleostomi</taxon>
        <taxon>Archelosauria</taxon>
        <taxon>Archosauria</taxon>
        <taxon>Dinosauria</taxon>
        <taxon>Saurischia</taxon>
        <taxon>Theropoda</taxon>
        <taxon>Coelurosauria</taxon>
        <taxon>Aves</taxon>
        <taxon>Neognathae</taxon>
        <taxon>Neoaves</taxon>
        <taxon>Aequornithes</taxon>
        <taxon>Ciconiiformes</taxon>
        <taxon>Ciconiidae</taxon>
        <taxon>Mycteria</taxon>
    </lineage>
</organism>
<proteinExistence type="predicted"/>
<feature type="region of interest" description="Disordered" evidence="1">
    <location>
        <begin position="1"/>
        <end position="35"/>
    </location>
</feature>
<accession>A0AAN7S2D3</accession>
<dbReference type="Proteomes" id="UP001333110">
    <property type="component" value="Unassembled WGS sequence"/>
</dbReference>
<comment type="caution">
    <text evidence="2">The sequence shown here is derived from an EMBL/GenBank/DDBJ whole genome shotgun (WGS) entry which is preliminary data.</text>
</comment>
<keyword evidence="3" id="KW-1185">Reference proteome</keyword>